<comment type="caution">
    <text evidence="1">The sequence shown here is derived from an EMBL/GenBank/DDBJ whole genome shotgun (WGS) entry which is preliminary data.</text>
</comment>
<sequence length="173" mass="20152">MRKEYGKALRHYFTKKMEERRPEFKAEKVKSVFVWPGQRAFCQVISDSLKCWIVLSPSPKDYDEFTVLIGWSTLGRYPELTVIPSPIPLSPDRAEFSQAEYLARLPQLWTEKDVWWVVKAFEPSLTIEQMTANLAPISKMVAEERVIPCVEDAIKKILDFGIPYLSEFVKSRF</sequence>
<reference evidence="1 2" key="1">
    <citation type="submission" date="2020-06" db="EMBL/GenBank/DDBJ databases">
        <title>High-quality draft genome of sulfate reducer Desulfobacter latus type strain AcrS2 isolated from marine sediment.</title>
        <authorList>
            <person name="Hoppe M."/>
            <person name="Larsen C.K."/>
            <person name="Marshall I.P.G."/>
            <person name="Schramm A."/>
            <person name="Marietou A.G."/>
        </authorList>
    </citation>
    <scope>NUCLEOTIDE SEQUENCE [LARGE SCALE GENOMIC DNA]</scope>
    <source>
        <strain evidence="1 2">AcRS2</strain>
    </source>
</reference>
<dbReference type="EMBL" id="JACADJ010000045">
    <property type="protein sequence ID" value="NWH05749.1"/>
    <property type="molecule type" value="Genomic_DNA"/>
</dbReference>
<organism evidence="1 2">
    <name type="scientific">Desulfobacter latus</name>
    <dbReference type="NCBI Taxonomy" id="2292"/>
    <lineage>
        <taxon>Bacteria</taxon>
        <taxon>Pseudomonadati</taxon>
        <taxon>Thermodesulfobacteriota</taxon>
        <taxon>Desulfobacteria</taxon>
        <taxon>Desulfobacterales</taxon>
        <taxon>Desulfobacteraceae</taxon>
        <taxon>Desulfobacter</taxon>
    </lineage>
</organism>
<protein>
    <submittedName>
        <fullName evidence="1">Uncharacterized protein</fullName>
    </submittedName>
</protein>
<proteinExistence type="predicted"/>
<accession>A0A850SX74</accession>
<dbReference type="RefSeq" id="WP_178367207.1">
    <property type="nucleotide sequence ID" value="NZ_JACADJ010000045.1"/>
</dbReference>
<name>A0A850SX74_9BACT</name>
<evidence type="ECO:0000313" key="2">
    <source>
        <dbReference type="Proteomes" id="UP000553343"/>
    </source>
</evidence>
<dbReference type="Proteomes" id="UP000553343">
    <property type="component" value="Unassembled WGS sequence"/>
</dbReference>
<dbReference type="AlphaFoldDB" id="A0A850SX74"/>
<keyword evidence="2" id="KW-1185">Reference proteome</keyword>
<gene>
    <name evidence="1" type="ORF">HXW94_12270</name>
</gene>
<evidence type="ECO:0000313" key="1">
    <source>
        <dbReference type="EMBL" id="NWH05749.1"/>
    </source>
</evidence>